<comment type="caution">
    <text evidence="2">The sequence shown here is derived from an EMBL/GenBank/DDBJ whole genome shotgun (WGS) entry which is preliminary data.</text>
</comment>
<evidence type="ECO:0000256" key="1">
    <source>
        <dbReference type="SAM" id="MobiDB-lite"/>
    </source>
</evidence>
<feature type="non-terminal residue" evidence="2">
    <location>
        <position position="1"/>
    </location>
</feature>
<organism evidence="2 3">
    <name type="scientific">Gulo gulo</name>
    <name type="common">Wolverine</name>
    <name type="synonym">Gluton</name>
    <dbReference type="NCBI Taxonomy" id="48420"/>
    <lineage>
        <taxon>Eukaryota</taxon>
        <taxon>Metazoa</taxon>
        <taxon>Chordata</taxon>
        <taxon>Craniata</taxon>
        <taxon>Vertebrata</taxon>
        <taxon>Euteleostomi</taxon>
        <taxon>Mammalia</taxon>
        <taxon>Eutheria</taxon>
        <taxon>Laurasiatheria</taxon>
        <taxon>Carnivora</taxon>
        <taxon>Caniformia</taxon>
        <taxon>Musteloidea</taxon>
        <taxon>Mustelidae</taxon>
        <taxon>Guloninae</taxon>
        <taxon>Gulo</taxon>
    </lineage>
</organism>
<reference evidence="2 3" key="1">
    <citation type="submission" date="2018-10" db="EMBL/GenBank/DDBJ databases">
        <authorList>
            <person name="Ekblom R."/>
            <person name="Jareborg N."/>
        </authorList>
    </citation>
    <scope>NUCLEOTIDE SEQUENCE [LARGE SCALE GENOMIC DNA]</scope>
    <source>
        <tissue evidence="2">Muscle</tissue>
    </source>
</reference>
<evidence type="ECO:0000313" key="3">
    <source>
        <dbReference type="Proteomes" id="UP000269945"/>
    </source>
</evidence>
<gene>
    <name evidence="2" type="ORF">BN2614_LOCUS2</name>
</gene>
<name>A0A9X9Q9K7_GULGU</name>
<feature type="region of interest" description="Disordered" evidence="1">
    <location>
        <begin position="1"/>
        <end position="32"/>
    </location>
</feature>
<protein>
    <submittedName>
        <fullName evidence="2">Uncharacterized protein</fullName>
    </submittedName>
</protein>
<sequence>RPNGTAPPASAPDTQSPWAPAEAPPSPLNPERFFLPSWSAESRVSPDFTAATRAARLGQLRLQDEGSTYLRGAVVPLKCTNIIKPWLEDFDVQQIL</sequence>
<proteinExistence type="predicted"/>
<accession>A0A9X9Q9K7</accession>
<evidence type="ECO:0000313" key="2">
    <source>
        <dbReference type="EMBL" id="VCX40720.1"/>
    </source>
</evidence>
<dbReference type="EMBL" id="CYRY02045339">
    <property type="protein sequence ID" value="VCX40720.1"/>
    <property type="molecule type" value="Genomic_DNA"/>
</dbReference>
<keyword evidence="3" id="KW-1185">Reference proteome</keyword>
<dbReference type="AlphaFoldDB" id="A0A9X9Q9K7"/>
<dbReference type="Proteomes" id="UP000269945">
    <property type="component" value="Unassembled WGS sequence"/>
</dbReference>